<feature type="transmembrane region" description="Helical" evidence="6">
    <location>
        <begin position="93"/>
        <end position="114"/>
    </location>
</feature>
<comment type="subcellular location">
    <subcellularLocation>
        <location evidence="1">Membrane</location>
        <topology evidence="1">Multi-pass membrane protein</topology>
    </subcellularLocation>
</comment>
<dbReference type="SUPFAM" id="SSF103481">
    <property type="entry name" value="Multidrug resistance efflux transporter EmrE"/>
    <property type="match status" value="2"/>
</dbReference>
<feature type="transmembrane region" description="Helical" evidence="6">
    <location>
        <begin position="33"/>
        <end position="54"/>
    </location>
</feature>
<feature type="transmembrane region" description="Helical" evidence="6">
    <location>
        <begin position="66"/>
        <end position="87"/>
    </location>
</feature>
<sequence>MNIRTIAQIIFVMLLWAACYPLITVGIEFAPHLTFAALRAILAGLALTGLAIVLRRPLPKGRRVWAMIAVIGVGATSLGFLGMFHAAEFVSPGIATVIANTQPLLAAVLAGLVLNERLTPRGKLGLALGFVGILVITSPQFFGAGQANYMIGIAYIVLAAFGITISNVVIKRIAGEVDVLMAMGLQMLIGSIPLIITAWAMEDPTAIQWSFTFVGALIVLSLFGSALVYWLWFSILEKAPLNRANAFSFLIPIFGLTMGALFYGETLGWPQFVGIALAILGVGLVTRHGTRSETSSRQNAPIGPEVPGGGRCEPQQT</sequence>
<gene>
    <name evidence="8" type="ORF">LCGC14_1439540</name>
</gene>
<keyword evidence="2 6" id="KW-0812">Transmembrane</keyword>
<dbReference type="GO" id="GO:0016020">
    <property type="term" value="C:membrane"/>
    <property type="evidence" value="ECO:0007669"/>
    <property type="project" value="UniProtKB-SubCell"/>
</dbReference>
<feature type="transmembrane region" description="Helical" evidence="6">
    <location>
        <begin position="179"/>
        <end position="201"/>
    </location>
</feature>
<evidence type="ECO:0000256" key="5">
    <source>
        <dbReference type="SAM" id="MobiDB-lite"/>
    </source>
</evidence>
<feature type="transmembrane region" description="Helical" evidence="6">
    <location>
        <begin position="244"/>
        <end position="263"/>
    </location>
</feature>
<dbReference type="InterPro" id="IPR000620">
    <property type="entry name" value="EamA_dom"/>
</dbReference>
<dbReference type="InterPro" id="IPR037185">
    <property type="entry name" value="EmrE-like"/>
</dbReference>
<name>A0A0F9JLM0_9ZZZZ</name>
<feature type="transmembrane region" description="Helical" evidence="6">
    <location>
        <begin position="269"/>
        <end position="286"/>
    </location>
</feature>
<evidence type="ECO:0000256" key="3">
    <source>
        <dbReference type="ARBA" id="ARBA00022989"/>
    </source>
</evidence>
<evidence type="ECO:0000256" key="2">
    <source>
        <dbReference type="ARBA" id="ARBA00022692"/>
    </source>
</evidence>
<dbReference type="PROSITE" id="PS51257">
    <property type="entry name" value="PROKAR_LIPOPROTEIN"/>
    <property type="match status" value="1"/>
</dbReference>
<evidence type="ECO:0000313" key="8">
    <source>
        <dbReference type="EMBL" id="KKM70553.1"/>
    </source>
</evidence>
<feature type="transmembrane region" description="Helical" evidence="6">
    <location>
        <begin position="149"/>
        <end position="170"/>
    </location>
</feature>
<evidence type="ECO:0000256" key="6">
    <source>
        <dbReference type="SAM" id="Phobius"/>
    </source>
</evidence>
<proteinExistence type="predicted"/>
<feature type="transmembrane region" description="Helical" evidence="6">
    <location>
        <begin position="207"/>
        <end position="232"/>
    </location>
</feature>
<keyword evidence="3 6" id="KW-1133">Transmembrane helix</keyword>
<accession>A0A0F9JLM0</accession>
<dbReference type="InterPro" id="IPR050638">
    <property type="entry name" value="AA-Vitamin_Transporters"/>
</dbReference>
<feature type="domain" description="EamA" evidence="7">
    <location>
        <begin position="6"/>
        <end position="137"/>
    </location>
</feature>
<feature type="region of interest" description="Disordered" evidence="5">
    <location>
        <begin position="291"/>
        <end position="317"/>
    </location>
</feature>
<evidence type="ECO:0000256" key="4">
    <source>
        <dbReference type="ARBA" id="ARBA00023136"/>
    </source>
</evidence>
<evidence type="ECO:0000259" key="7">
    <source>
        <dbReference type="Pfam" id="PF00892"/>
    </source>
</evidence>
<keyword evidence="4 6" id="KW-0472">Membrane</keyword>
<dbReference type="AlphaFoldDB" id="A0A0F9JLM0"/>
<organism evidence="8">
    <name type="scientific">marine sediment metagenome</name>
    <dbReference type="NCBI Taxonomy" id="412755"/>
    <lineage>
        <taxon>unclassified sequences</taxon>
        <taxon>metagenomes</taxon>
        <taxon>ecological metagenomes</taxon>
    </lineage>
</organism>
<feature type="domain" description="EamA" evidence="7">
    <location>
        <begin position="150"/>
        <end position="286"/>
    </location>
</feature>
<protein>
    <recommendedName>
        <fullName evidence="7">EamA domain-containing protein</fullName>
    </recommendedName>
</protein>
<dbReference type="PANTHER" id="PTHR32322">
    <property type="entry name" value="INNER MEMBRANE TRANSPORTER"/>
    <property type="match status" value="1"/>
</dbReference>
<dbReference type="Gene3D" id="1.10.3730.20">
    <property type="match status" value="1"/>
</dbReference>
<feature type="transmembrane region" description="Helical" evidence="6">
    <location>
        <begin position="7"/>
        <end position="27"/>
    </location>
</feature>
<dbReference type="EMBL" id="LAZR01009796">
    <property type="protein sequence ID" value="KKM70553.1"/>
    <property type="molecule type" value="Genomic_DNA"/>
</dbReference>
<reference evidence="8" key="1">
    <citation type="journal article" date="2015" name="Nature">
        <title>Complex archaea that bridge the gap between prokaryotes and eukaryotes.</title>
        <authorList>
            <person name="Spang A."/>
            <person name="Saw J.H."/>
            <person name="Jorgensen S.L."/>
            <person name="Zaremba-Niedzwiedzka K."/>
            <person name="Martijn J."/>
            <person name="Lind A.E."/>
            <person name="van Eijk R."/>
            <person name="Schleper C."/>
            <person name="Guy L."/>
            <person name="Ettema T.J."/>
        </authorList>
    </citation>
    <scope>NUCLEOTIDE SEQUENCE</scope>
</reference>
<comment type="caution">
    <text evidence="8">The sequence shown here is derived from an EMBL/GenBank/DDBJ whole genome shotgun (WGS) entry which is preliminary data.</text>
</comment>
<dbReference type="PANTHER" id="PTHR32322:SF2">
    <property type="entry name" value="EAMA DOMAIN-CONTAINING PROTEIN"/>
    <property type="match status" value="1"/>
</dbReference>
<feature type="transmembrane region" description="Helical" evidence="6">
    <location>
        <begin position="126"/>
        <end position="143"/>
    </location>
</feature>
<evidence type="ECO:0000256" key="1">
    <source>
        <dbReference type="ARBA" id="ARBA00004141"/>
    </source>
</evidence>
<dbReference type="Pfam" id="PF00892">
    <property type="entry name" value="EamA"/>
    <property type="match status" value="2"/>
</dbReference>